<gene>
    <name evidence="3" type="ORF">DEJ50_31175</name>
</gene>
<dbReference type="SUPFAM" id="SSF47090">
    <property type="entry name" value="PGBD-like"/>
    <property type="match status" value="1"/>
</dbReference>
<dbReference type="Pfam" id="PF01471">
    <property type="entry name" value="PG_binding_1"/>
    <property type="match status" value="1"/>
</dbReference>
<organism evidence="3 4">
    <name type="scientific">Streptomyces venezuelae</name>
    <dbReference type="NCBI Taxonomy" id="54571"/>
    <lineage>
        <taxon>Bacteria</taxon>
        <taxon>Bacillati</taxon>
        <taxon>Actinomycetota</taxon>
        <taxon>Actinomycetes</taxon>
        <taxon>Kitasatosporales</taxon>
        <taxon>Streptomycetaceae</taxon>
        <taxon>Streptomyces</taxon>
    </lineage>
</organism>
<evidence type="ECO:0000313" key="4">
    <source>
        <dbReference type="Proteomes" id="UP000325211"/>
    </source>
</evidence>
<feature type="region of interest" description="Disordered" evidence="1">
    <location>
        <begin position="133"/>
        <end position="170"/>
    </location>
</feature>
<dbReference type="Gene3D" id="1.10.101.10">
    <property type="entry name" value="PGBD-like superfamily/PGBD"/>
    <property type="match status" value="1"/>
</dbReference>
<feature type="compositionally biased region" description="Low complexity" evidence="1">
    <location>
        <begin position="46"/>
        <end position="71"/>
    </location>
</feature>
<accession>A0A5P2D8Z8</accession>
<reference evidence="3 4" key="1">
    <citation type="submission" date="2018-05" db="EMBL/GenBank/DDBJ databases">
        <title>Streptomyces venezuelae.</title>
        <authorList>
            <person name="Kim W."/>
            <person name="Lee N."/>
            <person name="Cho B.-K."/>
        </authorList>
    </citation>
    <scope>NUCLEOTIDE SEQUENCE [LARGE SCALE GENOMIC DNA]</scope>
    <source>
        <strain evidence="3 4">ATCC 21782</strain>
    </source>
</reference>
<protein>
    <recommendedName>
        <fullName evidence="2">Peptidoglycan binding-like domain-containing protein</fullName>
    </recommendedName>
</protein>
<proteinExistence type="predicted"/>
<name>A0A5P2D8Z8_STRVZ</name>
<sequence>MLLGLTAVTAAAVLLLLLPSQEPVPPKAAEPPLSRVPGLPGGGGPDTAPTAPATAGPGTSRPAASRAATPSAPTPSTSPPATGRTPAAQPTPSPDRPHRSGGTLRPGATGPEVEALQEALFGQGFTYVSVTGSYDEDTERGVAQLQRDRSLRGDPAGVFGPATRAALYGS</sequence>
<evidence type="ECO:0000256" key="1">
    <source>
        <dbReference type="SAM" id="MobiDB-lite"/>
    </source>
</evidence>
<feature type="region of interest" description="Disordered" evidence="1">
    <location>
        <begin position="22"/>
        <end position="111"/>
    </location>
</feature>
<feature type="compositionally biased region" description="Low complexity" evidence="1">
    <location>
        <begin position="79"/>
        <end position="88"/>
    </location>
</feature>
<feature type="domain" description="Peptidoglycan binding-like" evidence="2">
    <location>
        <begin position="109"/>
        <end position="167"/>
    </location>
</feature>
<dbReference type="InterPro" id="IPR002477">
    <property type="entry name" value="Peptidoglycan-bd-like"/>
</dbReference>
<dbReference type="EMBL" id="CP029190">
    <property type="protein sequence ID" value="QES51652.1"/>
    <property type="molecule type" value="Genomic_DNA"/>
</dbReference>
<dbReference type="InterPro" id="IPR036366">
    <property type="entry name" value="PGBDSf"/>
</dbReference>
<dbReference type="Proteomes" id="UP000325211">
    <property type="component" value="Chromosome"/>
</dbReference>
<dbReference type="InterPro" id="IPR036365">
    <property type="entry name" value="PGBD-like_sf"/>
</dbReference>
<evidence type="ECO:0000313" key="3">
    <source>
        <dbReference type="EMBL" id="QES51652.1"/>
    </source>
</evidence>
<dbReference type="AlphaFoldDB" id="A0A5P2D8Z8"/>
<evidence type="ECO:0000259" key="2">
    <source>
        <dbReference type="Pfam" id="PF01471"/>
    </source>
</evidence>